<gene>
    <name evidence="8" type="ORF">F2Y07_10735</name>
    <name evidence="7" type="ORF">F2Y13_13465</name>
</gene>
<dbReference type="GO" id="GO:0016987">
    <property type="term" value="F:sigma factor activity"/>
    <property type="evidence" value="ECO:0007669"/>
    <property type="project" value="UniProtKB-KW"/>
</dbReference>
<feature type="domain" description="RNA polymerase sigma factor 70 region 4 type 2" evidence="6">
    <location>
        <begin position="120"/>
        <end position="170"/>
    </location>
</feature>
<evidence type="ECO:0000256" key="3">
    <source>
        <dbReference type="ARBA" id="ARBA00023082"/>
    </source>
</evidence>
<evidence type="ECO:0000256" key="2">
    <source>
        <dbReference type="ARBA" id="ARBA00023015"/>
    </source>
</evidence>
<dbReference type="Proteomes" id="UP000322658">
    <property type="component" value="Unassembled WGS sequence"/>
</dbReference>
<evidence type="ECO:0000256" key="1">
    <source>
        <dbReference type="ARBA" id="ARBA00010641"/>
    </source>
</evidence>
<feature type="domain" description="RNA polymerase sigma-70 region 2" evidence="5">
    <location>
        <begin position="12"/>
        <end position="78"/>
    </location>
</feature>
<evidence type="ECO:0000256" key="4">
    <source>
        <dbReference type="ARBA" id="ARBA00023163"/>
    </source>
</evidence>
<evidence type="ECO:0000313" key="9">
    <source>
        <dbReference type="Proteomes" id="UP000322658"/>
    </source>
</evidence>
<dbReference type="InterPro" id="IPR013324">
    <property type="entry name" value="RNA_pol_sigma_r3/r4-like"/>
</dbReference>
<accession>A0A5B3GMV5</accession>
<dbReference type="Pfam" id="PF04542">
    <property type="entry name" value="Sigma70_r2"/>
    <property type="match status" value="1"/>
</dbReference>
<organism evidence="8 9">
    <name type="scientific">Alistipes shahii</name>
    <dbReference type="NCBI Taxonomy" id="328814"/>
    <lineage>
        <taxon>Bacteria</taxon>
        <taxon>Pseudomonadati</taxon>
        <taxon>Bacteroidota</taxon>
        <taxon>Bacteroidia</taxon>
        <taxon>Bacteroidales</taxon>
        <taxon>Rikenellaceae</taxon>
        <taxon>Alistipes</taxon>
    </lineage>
</organism>
<dbReference type="SUPFAM" id="SSF88659">
    <property type="entry name" value="Sigma3 and sigma4 domains of RNA polymerase sigma factors"/>
    <property type="match status" value="1"/>
</dbReference>
<dbReference type="EMBL" id="VVXK01000025">
    <property type="protein sequence ID" value="KAA2366507.1"/>
    <property type="molecule type" value="Genomic_DNA"/>
</dbReference>
<dbReference type="AlphaFoldDB" id="A0A5B3GMV5"/>
<reference evidence="9 10" key="1">
    <citation type="journal article" date="2019" name="Nat. Med.">
        <title>A library of human gut bacterial isolates paired with longitudinal multiomics data enables mechanistic microbiome research.</title>
        <authorList>
            <person name="Poyet M."/>
            <person name="Groussin M."/>
            <person name="Gibbons S.M."/>
            <person name="Avila-Pacheco J."/>
            <person name="Jiang X."/>
            <person name="Kearney S.M."/>
            <person name="Perrotta A.R."/>
            <person name="Berdy B."/>
            <person name="Zhao S."/>
            <person name="Lieberman T.D."/>
            <person name="Swanson P.K."/>
            <person name="Smith M."/>
            <person name="Roesemann S."/>
            <person name="Alexander J.E."/>
            <person name="Rich S.A."/>
            <person name="Livny J."/>
            <person name="Vlamakis H."/>
            <person name="Clish C."/>
            <person name="Bullock K."/>
            <person name="Deik A."/>
            <person name="Scott J."/>
            <person name="Pierce K.A."/>
            <person name="Xavier R.J."/>
            <person name="Alm E.J."/>
        </authorList>
    </citation>
    <scope>NUCLEOTIDE SEQUENCE [LARGE SCALE GENOMIC DNA]</scope>
    <source>
        <strain evidence="8 9">BIOML-A1</strain>
        <strain evidence="7 10">BIOML-A2</strain>
    </source>
</reference>
<evidence type="ECO:0000259" key="6">
    <source>
        <dbReference type="Pfam" id="PF08281"/>
    </source>
</evidence>
<dbReference type="NCBIfam" id="TIGR02937">
    <property type="entry name" value="sigma70-ECF"/>
    <property type="match status" value="1"/>
</dbReference>
<protein>
    <submittedName>
        <fullName evidence="8">RNA polymerase sigma-70 factor</fullName>
    </submittedName>
</protein>
<keyword evidence="4" id="KW-0804">Transcription</keyword>
<evidence type="ECO:0000259" key="5">
    <source>
        <dbReference type="Pfam" id="PF04542"/>
    </source>
</evidence>
<dbReference type="InterPro" id="IPR007627">
    <property type="entry name" value="RNA_pol_sigma70_r2"/>
</dbReference>
<dbReference type="GO" id="GO:0006352">
    <property type="term" value="P:DNA-templated transcription initiation"/>
    <property type="evidence" value="ECO:0007669"/>
    <property type="project" value="InterPro"/>
</dbReference>
<dbReference type="Gene3D" id="1.10.1740.10">
    <property type="match status" value="1"/>
</dbReference>
<dbReference type="PANTHER" id="PTHR43133">
    <property type="entry name" value="RNA POLYMERASE ECF-TYPE SIGMA FACTO"/>
    <property type="match status" value="1"/>
</dbReference>
<dbReference type="InterPro" id="IPR014284">
    <property type="entry name" value="RNA_pol_sigma-70_dom"/>
</dbReference>
<dbReference type="GO" id="GO:0003677">
    <property type="term" value="F:DNA binding"/>
    <property type="evidence" value="ECO:0007669"/>
    <property type="project" value="InterPro"/>
</dbReference>
<name>A0A5B3GMV5_9BACT</name>
<dbReference type="NCBIfam" id="TIGR02985">
    <property type="entry name" value="Sig70_bacteroi1"/>
    <property type="match status" value="1"/>
</dbReference>
<dbReference type="PANTHER" id="PTHR43133:SF46">
    <property type="entry name" value="RNA POLYMERASE SIGMA-70 FACTOR ECF SUBFAMILY"/>
    <property type="match status" value="1"/>
</dbReference>
<comment type="similarity">
    <text evidence="1">Belongs to the sigma-70 factor family. ECF subfamily.</text>
</comment>
<dbReference type="SUPFAM" id="SSF88946">
    <property type="entry name" value="Sigma2 domain of RNA polymerase sigma factors"/>
    <property type="match status" value="1"/>
</dbReference>
<dbReference type="InterPro" id="IPR013325">
    <property type="entry name" value="RNA_pol_sigma_r2"/>
</dbReference>
<keyword evidence="2" id="KW-0805">Transcription regulation</keyword>
<evidence type="ECO:0000313" key="7">
    <source>
        <dbReference type="EMBL" id="KAA2366507.1"/>
    </source>
</evidence>
<dbReference type="InterPro" id="IPR039425">
    <property type="entry name" value="RNA_pol_sigma-70-like"/>
</dbReference>
<dbReference type="InterPro" id="IPR013249">
    <property type="entry name" value="RNA_pol_sigma70_r4_t2"/>
</dbReference>
<dbReference type="Pfam" id="PF08281">
    <property type="entry name" value="Sigma70_r4_2"/>
    <property type="match status" value="1"/>
</dbReference>
<dbReference type="GeneID" id="92757871"/>
<dbReference type="Gene3D" id="1.10.10.10">
    <property type="entry name" value="Winged helix-like DNA-binding domain superfamily/Winged helix DNA-binding domain"/>
    <property type="match status" value="1"/>
</dbReference>
<evidence type="ECO:0000313" key="8">
    <source>
        <dbReference type="EMBL" id="KAA2374837.1"/>
    </source>
</evidence>
<dbReference type="EMBL" id="VVXJ01000023">
    <property type="protein sequence ID" value="KAA2374837.1"/>
    <property type="molecule type" value="Genomic_DNA"/>
</dbReference>
<dbReference type="RefSeq" id="WP_015546241.1">
    <property type="nucleotide sequence ID" value="NZ_CATXTW010000033.1"/>
</dbReference>
<dbReference type="InterPro" id="IPR036388">
    <property type="entry name" value="WH-like_DNA-bd_sf"/>
</dbReference>
<sequence>MMRKADVSFEELYNCYKVRFERFAISYIQDRSVAEDIVTDSFVYWWEHRDRVGSKDENPAAYILATIRHKCLNHLRALQVRLRSHNEIRESQSRIVQENIRSLELCDPVHLFAGEVEALVRQSLEELPELTRYIFIDQRLKGKSYRDIAVEYAISERRVETELARALDKLRRRLKDYLPVILVSLVLSRFIR</sequence>
<dbReference type="InterPro" id="IPR014327">
    <property type="entry name" value="RNA_pol_sigma70_bacteroid"/>
</dbReference>
<keyword evidence="3" id="KW-0731">Sigma factor</keyword>
<proteinExistence type="inferred from homology"/>
<comment type="caution">
    <text evidence="8">The sequence shown here is derived from an EMBL/GenBank/DDBJ whole genome shotgun (WGS) entry which is preliminary data.</text>
</comment>
<dbReference type="Proteomes" id="UP000323567">
    <property type="component" value="Unassembled WGS sequence"/>
</dbReference>
<evidence type="ECO:0000313" key="10">
    <source>
        <dbReference type="Proteomes" id="UP000323567"/>
    </source>
</evidence>